<proteinExistence type="predicted"/>
<reference evidence="1" key="1">
    <citation type="submission" date="2022-09" db="EMBL/GenBank/DDBJ databases">
        <title>Interaction between co-microsymbionts with complementary sets of symbiotic genes in legume-rhizobium systems.</title>
        <authorList>
            <person name="Safronova V."/>
            <person name="Sazanova A."/>
            <person name="Afonin A."/>
            <person name="Chirak E."/>
        </authorList>
    </citation>
    <scope>NUCLEOTIDE SEQUENCE</scope>
    <source>
        <strain evidence="1">A18/3m</strain>
    </source>
</reference>
<evidence type="ECO:0000313" key="1">
    <source>
        <dbReference type="EMBL" id="UXN58602.1"/>
    </source>
</evidence>
<dbReference type="Proteomes" id="UP001061991">
    <property type="component" value="Plasmid p_unnamed1"/>
</dbReference>
<sequence length="107" mass="11367">MRPSDSLGGTPPPAFQELCDRADGQVIAAVRVLVRDEKDGRRLEKPSADFVASELGGGDACPFGMNRGIDIPALEQIANNGQFGALDDSSDVNEKPCHWSDQALNGL</sequence>
<gene>
    <name evidence="1" type="ORF">N8E88_11400</name>
</gene>
<organism evidence="1 2">
    <name type="scientific">Phyllobacterium zundukense</name>
    <dbReference type="NCBI Taxonomy" id="1867719"/>
    <lineage>
        <taxon>Bacteria</taxon>
        <taxon>Pseudomonadati</taxon>
        <taxon>Pseudomonadota</taxon>
        <taxon>Alphaproteobacteria</taxon>
        <taxon>Hyphomicrobiales</taxon>
        <taxon>Phyllobacteriaceae</taxon>
        <taxon>Phyllobacterium</taxon>
    </lineage>
</organism>
<accession>A0ACD4CYB4</accession>
<dbReference type="EMBL" id="CP104972">
    <property type="protein sequence ID" value="UXN58602.1"/>
    <property type="molecule type" value="Genomic_DNA"/>
</dbReference>
<keyword evidence="1" id="KW-0614">Plasmid</keyword>
<name>A0ACD4CYB4_9HYPH</name>
<geneLocation type="plasmid" evidence="1 2">
    <name>p_unnamed1</name>
</geneLocation>
<evidence type="ECO:0000313" key="2">
    <source>
        <dbReference type="Proteomes" id="UP001061991"/>
    </source>
</evidence>
<keyword evidence="2" id="KW-1185">Reference proteome</keyword>
<protein>
    <submittedName>
        <fullName evidence="1">Uncharacterized protein</fullName>
    </submittedName>
</protein>